<evidence type="ECO:0000256" key="3">
    <source>
        <dbReference type="ARBA" id="ARBA00012180"/>
    </source>
</evidence>
<gene>
    <name evidence="10" type="ORF">RhiirC2_864384</name>
</gene>
<dbReference type="GO" id="GO:0046872">
    <property type="term" value="F:metal ion binding"/>
    <property type="evidence" value="ECO:0007669"/>
    <property type="project" value="UniProtKB-KW"/>
</dbReference>
<feature type="region of interest" description="Disordered" evidence="8">
    <location>
        <begin position="1"/>
        <end position="22"/>
    </location>
</feature>
<evidence type="ECO:0000256" key="7">
    <source>
        <dbReference type="ARBA" id="ARBA00022801"/>
    </source>
</evidence>
<dbReference type="EMBL" id="LLXL01000363">
    <property type="protein sequence ID" value="PKK73552.1"/>
    <property type="molecule type" value="Genomic_DNA"/>
</dbReference>
<evidence type="ECO:0000313" key="11">
    <source>
        <dbReference type="Proteomes" id="UP000233469"/>
    </source>
</evidence>
<evidence type="ECO:0000256" key="5">
    <source>
        <dbReference type="ARBA" id="ARBA00022723"/>
    </source>
</evidence>
<dbReference type="InterPro" id="IPR036691">
    <property type="entry name" value="Endo/exonu/phosph_ase_sf"/>
</dbReference>
<evidence type="ECO:0000256" key="8">
    <source>
        <dbReference type="SAM" id="MobiDB-lite"/>
    </source>
</evidence>
<organism evidence="10 11">
    <name type="scientific">Rhizophagus irregularis</name>
    <dbReference type="NCBI Taxonomy" id="588596"/>
    <lineage>
        <taxon>Eukaryota</taxon>
        <taxon>Fungi</taxon>
        <taxon>Fungi incertae sedis</taxon>
        <taxon>Mucoromycota</taxon>
        <taxon>Glomeromycotina</taxon>
        <taxon>Glomeromycetes</taxon>
        <taxon>Glomerales</taxon>
        <taxon>Glomeraceae</taxon>
        <taxon>Rhizophagus</taxon>
    </lineage>
</organism>
<dbReference type="InterPro" id="IPR036397">
    <property type="entry name" value="RNaseH_sf"/>
</dbReference>
<accession>A0A2N1NI01</accession>
<proteinExistence type="inferred from homology"/>
<dbReference type="Gene3D" id="3.30.420.10">
    <property type="entry name" value="Ribonuclease H-like superfamily/Ribonuclease H"/>
    <property type="match status" value="1"/>
</dbReference>
<dbReference type="VEuPathDB" id="FungiDB:RhiirFUN_012749"/>
<reference evidence="10 11" key="2">
    <citation type="submission" date="2017-10" db="EMBL/GenBank/DDBJ databases">
        <title>Extensive intraspecific genome diversity in a model arbuscular mycorrhizal fungus.</title>
        <authorList>
            <person name="Chen E.C.H."/>
            <person name="Morin E."/>
            <person name="Baudet D."/>
            <person name="Noel J."/>
            <person name="Ndikumana S."/>
            <person name="Charron P."/>
            <person name="St-Onge C."/>
            <person name="Giorgi J."/>
            <person name="Grigoriev I.V."/>
            <person name="Roux C."/>
            <person name="Martin F.M."/>
            <person name="Corradi N."/>
        </authorList>
    </citation>
    <scope>NUCLEOTIDE SEQUENCE [LARGE SCALE GENOMIC DNA]</scope>
    <source>
        <strain evidence="10 11">C2</strain>
    </source>
</reference>
<dbReference type="SUPFAM" id="SSF53098">
    <property type="entry name" value="Ribonuclease H-like"/>
    <property type="match status" value="1"/>
</dbReference>
<dbReference type="SUPFAM" id="SSF56219">
    <property type="entry name" value="DNase I-like"/>
    <property type="match status" value="1"/>
</dbReference>
<dbReference type="GO" id="GO:0003676">
    <property type="term" value="F:nucleic acid binding"/>
    <property type="evidence" value="ECO:0007669"/>
    <property type="project" value="InterPro"/>
</dbReference>
<keyword evidence="6" id="KW-0255">Endonuclease</keyword>
<dbReference type="VEuPathDB" id="FungiDB:RhiirA1_480181"/>
<evidence type="ECO:0000256" key="2">
    <source>
        <dbReference type="ARBA" id="ARBA00005300"/>
    </source>
</evidence>
<protein>
    <recommendedName>
        <fullName evidence="3">ribonuclease H</fullName>
        <ecNumber evidence="3">3.1.26.4</ecNumber>
    </recommendedName>
</protein>
<evidence type="ECO:0000256" key="4">
    <source>
        <dbReference type="ARBA" id="ARBA00022722"/>
    </source>
</evidence>
<dbReference type="InterPro" id="IPR002156">
    <property type="entry name" value="RNaseH_domain"/>
</dbReference>
<evidence type="ECO:0000259" key="9">
    <source>
        <dbReference type="PROSITE" id="PS50879"/>
    </source>
</evidence>
<dbReference type="GO" id="GO:0043137">
    <property type="term" value="P:DNA replication, removal of RNA primer"/>
    <property type="evidence" value="ECO:0007669"/>
    <property type="project" value="TreeGrafter"/>
</dbReference>
<dbReference type="PANTHER" id="PTHR10642">
    <property type="entry name" value="RIBONUCLEASE H1"/>
    <property type="match status" value="1"/>
</dbReference>
<feature type="domain" description="RNase H type-1" evidence="9">
    <location>
        <begin position="638"/>
        <end position="781"/>
    </location>
</feature>
<keyword evidence="7" id="KW-0378">Hydrolase</keyword>
<keyword evidence="4" id="KW-0540">Nuclease</keyword>
<dbReference type="PANTHER" id="PTHR10642:SF26">
    <property type="entry name" value="RIBONUCLEASE H1"/>
    <property type="match status" value="1"/>
</dbReference>
<evidence type="ECO:0000313" key="10">
    <source>
        <dbReference type="EMBL" id="PKK73552.1"/>
    </source>
</evidence>
<name>A0A2N1NI01_9GLOM</name>
<comment type="caution">
    <text evidence="10">The sequence shown here is derived from an EMBL/GenBank/DDBJ whole genome shotgun (WGS) entry which is preliminary data.</text>
</comment>
<dbReference type="VEuPathDB" id="FungiDB:RhiirA1_477658"/>
<feature type="compositionally biased region" description="Low complexity" evidence="8">
    <location>
        <begin position="12"/>
        <end position="22"/>
    </location>
</feature>
<dbReference type="VEuPathDB" id="FungiDB:RhiirFUN_021505"/>
<evidence type="ECO:0000256" key="6">
    <source>
        <dbReference type="ARBA" id="ARBA00022759"/>
    </source>
</evidence>
<dbReference type="VEuPathDB" id="FungiDB:RhiirA1_493522"/>
<keyword evidence="5" id="KW-0479">Metal-binding</keyword>
<comment type="similarity">
    <text evidence="2">Belongs to the RNase H family.</text>
</comment>
<dbReference type="PROSITE" id="PS50879">
    <property type="entry name" value="RNASE_H_1"/>
    <property type="match status" value="1"/>
</dbReference>
<dbReference type="VEuPathDB" id="FungiDB:FUN_015878"/>
<dbReference type="EC" id="3.1.26.4" evidence="3"/>
<dbReference type="Gene3D" id="3.60.10.10">
    <property type="entry name" value="Endonuclease/exonuclease/phosphatase"/>
    <property type="match status" value="1"/>
</dbReference>
<dbReference type="VEuPathDB" id="FungiDB:RhiirFUN_025188"/>
<dbReference type="VEuPathDB" id="FungiDB:RhiirA1_484672"/>
<sequence length="1132" mass="132115">MGDFNINPHKPNSTLTTNDTDDNSGSHVTLAFYHKKFLTTLRHHTYKDIVKIYIETPPYTFKNSSNNTSYIDIIFISPNLISHTICASIVKAPIHTDHRLVLVALNHKFFNPSKKNFINNTPDSIELNKKNSLAHNERYNYKKITKEQWVDFKNFVWDNFLSHFNKNPITNDPQKYVNITFENIVQSIQSAINAINFPIIKNNHQQYEMSYKIRILENDQHYITRLIRNLNRYFTPQTSNIFISINFWNGHKKLNRLKRICSNIDPQSLDLTAADFVWSPYLTSSHYERILKTLLKIKNHMDVQLQAETSQHQRNKIEKFINRRDNDLRSNQKRMLTSLLDRIPEKIKLDRLVFKDENDLLTFTTDKNEIELKAIDHYSNIGKVDDSPLAYKPSEPLREEWSPFYQPLSDIPDDAINRLNNLITLEELRLAIKDLPSSKAAGPNKISYEIIKQLPPQLLEVLIISNDGAFLKTWKEIKKLLKNKRGRLPKWYDFLKDNIVLNPSTNRLQFTTQPDNMSPDLGFSRPKIIKCNNHSVPCKNQWAAFWSPRVSCIVYGKILEKSHFPGDSPKSDSELRADTFRDFKIRTDPLFRNRFITPQSNTSRLYIPSNINHRLINGLLLPNDIFNEFYILTNNLASFTNLEFYTDGSLKIDNDNPCMGFGWIFSSDTSLNIEFSGATTQWPSSTRAEIMAVLTCLIVCPPNSLINIFTDSQCTIDTFTSLSNYKLTPKRKQKINNIILWQAIQQIIAELNLQVQFTKVKAHSGVEYNDKADKLAKDGCDSNTIISISPKGVKAQKGHIMFNNDIIIDRNIRKTLKIPLNFRNIERQMSHKPLQVLKSFTINHIINWEFSQLWINYNPFQKATSDSYSKHVGWRIKCSNYALPTLDSLNRNYPDILNGYNTCFLCSSATESNEHFWTCPKSIDILKSIFGNHEQKFRSYIINNMDKEKININNINFDIPIFTSFKSPINSIHDAPELHCLLINLVPECLLLPFKDAKIHKKLIKKLLLSFLFDLHHDIYDQLWKARNIKWKEHKNINGIMKKSFLKCPKHRRKRRRIDNDNSTFDDNTNHNITNVGYTNPFMTSVRNLDDSIFWIYLTSSNFRHNLPWINSLSINFIDSITFDHNLFYYTI</sequence>
<comment type="catalytic activity">
    <reaction evidence="1">
        <text>Endonucleolytic cleavage to 5'-phosphomonoester.</text>
        <dbReference type="EC" id="3.1.26.4"/>
    </reaction>
</comment>
<dbReference type="InterPro" id="IPR012337">
    <property type="entry name" value="RNaseH-like_sf"/>
</dbReference>
<dbReference type="GO" id="GO:0004523">
    <property type="term" value="F:RNA-DNA hybrid ribonuclease activity"/>
    <property type="evidence" value="ECO:0007669"/>
    <property type="project" value="UniProtKB-EC"/>
</dbReference>
<dbReference type="AlphaFoldDB" id="A0A2N1NI01"/>
<dbReference type="VEuPathDB" id="FungiDB:FUN_024604"/>
<dbReference type="VEuPathDB" id="FungiDB:FUN_010140"/>
<dbReference type="InterPro" id="IPR050092">
    <property type="entry name" value="RNase_H"/>
</dbReference>
<evidence type="ECO:0000256" key="1">
    <source>
        <dbReference type="ARBA" id="ARBA00000077"/>
    </source>
</evidence>
<dbReference type="Proteomes" id="UP000233469">
    <property type="component" value="Unassembled WGS sequence"/>
</dbReference>
<reference evidence="10 11" key="1">
    <citation type="submission" date="2016-04" db="EMBL/GenBank/DDBJ databases">
        <title>Genome analyses suggest a sexual origin of heterokaryosis in a supposedly ancient asexual fungus.</title>
        <authorList>
            <person name="Ropars J."/>
            <person name="Sedzielewska K."/>
            <person name="Noel J."/>
            <person name="Charron P."/>
            <person name="Farinelli L."/>
            <person name="Marton T."/>
            <person name="Kruger M."/>
            <person name="Pelin A."/>
            <person name="Brachmann A."/>
            <person name="Corradi N."/>
        </authorList>
    </citation>
    <scope>NUCLEOTIDE SEQUENCE [LARGE SCALE GENOMIC DNA]</scope>
    <source>
        <strain evidence="10 11">C2</strain>
    </source>
</reference>
<dbReference type="Pfam" id="PF00075">
    <property type="entry name" value="RNase_H"/>
    <property type="match status" value="1"/>
</dbReference>